<dbReference type="InterPro" id="IPR016315">
    <property type="entry name" value="Protohaem_IX_farnesylTrfase_mt"/>
</dbReference>
<dbReference type="GO" id="GO:0031966">
    <property type="term" value="C:mitochondrial membrane"/>
    <property type="evidence" value="ECO:0007669"/>
    <property type="project" value="UniProtKB-SubCell"/>
</dbReference>
<comment type="function">
    <text evidence="12">Converts protoheme IX and farnesyl diphosphate to heme O.</text>
</comment>
<evidence type="ECO:0000256" key="6">
    <source>
        <dbReference type="ARBA" id="ARBA00022989"/>
    </source>
</evidence>
<gene>
    <name evidence="15 16" type="primary">LOC108633055</name>
</gene>
<dbReference type="NCBIfam" id="TIGR01473">
    <property type="entry name" value="cyoE_ctaB"/>
    <property type="match status" value="1"/>
</dbReference>
<dbReference type="GeneID" id="108633055"/>
<dbReference type="CDD" id="cd13957">
    <property type="entry name" value="PT_UbiA_Cox10"/>
    <property type="match status" value="1"/>
</dbReference>
<keyword evidence="14" id="KW-1185">Reference proteome</keyword>
<feature type="transmembrane region" description="Helical" evidence="13">
    <location>
        <begin position="304"/>
        <end position="324"/>
    </location>
</feature>
<evidence type="ECO:0000256" key="7">
    <source>
        <dbReference type="ARBA" id="ARBA00023128"/>
    </source>
</evidence>
<dbReference type="InterPro" id="IPR030470">
    <property type="entry name" value="UbiA_prenylTrfase_CS"/>
</dbReference>
<evidence type="ECO:0000313" key="14">
    <source>
        <dbReference type="Proteomes" id="UP000694925"/>
    </source>
</evidence>
<keyword evidence="7 12" id="KW-0496">Mitochondrion</keyword>
<dbReference type="EC" id="2.5.1.-" evidence="12"/>
<keyword evidence="8 12" id="KW-0350">Heme biosynthesis</keyword>
<dbReference type="GO" id="GO:0008495">
    <property type="term" value="F:protoheme IX farnesyltransferase activity"/>
    <property type="evidence" value="ECO:0007669"/>
    <property type="project" value="UniProtKB-EC"/>
</dbReference>
<dbReference type="AlphaFoldDB" id="A0AAJ7NG54"/>
<evidence type="ECO:0000256" key="8">
    <source>
        <dbReference type="ARBA" id="ARBA00023133"/>
    </source>
</evidence>
<dbReference type="KEGG" id="ccal:108633055"/>
<keyword evidence="4 13" id="KW-0812">Transmembrane</keyword>
<dbReference type="PANTHER" id="PTHR43448:SF2">
    <property type="entry name" value="PROTOHEME IX FARNESYLTRANSFERASE, MITOCHONDRIAL"/>
    <property type="match status" value="1"/>
</dbReference>
<feature type="transmembrane region" description="Helical" evidence="13">
    <location>
        <begin position="233"/>
        <end position="252"/>
    </location>
</feature>
<evidence type="ECO:0000256" key="1">
    <source>
        <dbReference type="ARBA" id="ARBA00004225"/>
    </source>
</evidence>
<evidence type="ECO:0000256" key="4">
    <source>
        <dbReference type="ARBA" id="ARBA00022692"/>
    </source>
</evidence>
<keyword evidence="3 12" id="KW-0808">Transferase</keyword>
<dbReference type="GO" id="GO:0006784">
    <property type="term" value="P:heme A biosynthetic process"/>
    <property type="evidence" value="ECO:0007669"/>
    <property type="project" value="TreeGrafter"/>
</dbReference>
<dbReference type="PANTHER" id="PTHR43448">
    <property type="entry name" value="PROTOHEME IX FARNESYLTRANSFERASE, MITOCHONDRIAL"/>
    <property type="match status" value="1"/>
</dbReference>
<dbReference type="Gene3D" id="1.10.357.140">
    <property type="entry name" value="UbiA prenyltransferase"/>
    <property type="match status" value="1"/>
</dbReference>
<dbReference type="PIRSF" id="PIRSF001773">
    <property type="entry name" value="COX10"/>
    <property type="match status" value="1"/>
</dbReference>
<dbReference type="RefSeq" id="XP_017893516.1">
    <property type="nucleotide sequence ID" value="XM_018038027.2"/>
</dbReference>
<reference evidence="15 16" key="1">
    <citation type="submission" date="2025-04" db="UniProtKB">
        <authorList>
            <consortium name="RefSeq"/>
        </authorList>
    </citation>
    <scope>IDENTIFICATION</scope>
    <source>
        <tissue evidence="15 16">Whole body</tissue>
    </source>
</reference>
<evidence type="ECO:0000256" key="10">
    <source>
        <dbReference type="ARBA" id="ARBA00030253"/>
    </source>
</evidence>
<evidence type="ECO:0000313" key="15">
    <source>
        <dbReference type="RefSeq" id="XP_017893507.1"/>
    </source>
</evidence>
<evidence type="ECO:0000256" key="11">
    <source>
        <dbReference type="ARBA" id="ARBA00047690"/>
    </source>
</evidence>
<keyword evidence="6 13" id="KW-1133">Transmembrane helix</keyword>
<dbReference type="RefSeq" id="XP_017893507.1">
    <property type="nucleotide sequence ID" value="XM_018038018.2"/>
</dbReference>
<evidence type="ECO:0000256" key="5">
    <source>
        <dbReference type="ARBA" id="ARBA00022946"/>
    </source>
</evidence>
<proteinExistence type="inferred from homology"/>
<dbReference type="InterPro" id="IPR006369">
    <property type="entry name" value="Protohaem_IX_farnesylTrfase"/>
</dbReference>
<dbReference type="PROSITE" id="PS00943">
    <property type="entry name" value="UBIA"/>
    <property type="match status" value="1"/>
</dbReference>
<keyword evidence="9 12" id="KW-0472">Membrane</keyword>
<comment type="catalytic activity">
    <reaction evidence="11">
        <text>heme b + (2E,6E)-farnesyl diphosphate + H2O = Fe(II)-heme o + diphosphate</text>
        <dbReference type="Rhea" id="RHEA:28070"/>
        <dbReference type="ChEBI" id="CHEBI:15377"/>
        <dbReference type="ChEBI" id="CHEBI:33019"/>
        <dbReference type="ChEBI" id="CHEBI:60344"/>
        <dbReference type="ChEBI" id="CHEBI:60530"/>
        <dbReference type="ChEBI" id="CHEBI:175763"/>
        <dbReference type="EC" id="2.5.1.141"/>
    </reaction>
</comment>
<protein>
    <recommendedName>
        <fullName evidence="2 12">Protoheme IX farnesyltransferase, mitochondrial</fullName>
        <ecNumber evidence="12">2.5.1.-</ecNumber>
    </recommendedName>
    <alternativeName>
        <fullName evidence="10 12">Heme O synthase</fullName>
    </alternativeName>
</protein>
<name>A0AAJ7NG54_9HYME</name>
<dbReference type="FunFam" id="1.10.357.140:FF:000004">
    <property type="entry name" value="Protoheme IX farnesyltransferase, mitochondrial"/>
    <property type="match status" value="1"/>
</dbReference>
<feature type="transmembrane region" description="Helical" evidence="13">
    <location>
        <begin position="209"/>
        <end position="226"/>
    </location>
</feature>
<dbReference type="InterPro" id="IPR044878">
    <property type="entry name" value="UbiA_sf"/>
</dbReference>
<evidence type="ECO:0000256" key="3">
    <source>
        <dbReference type="ARBA" id="ARBA00022679"/>
    </source>
</evidence>
<feature type="transmembrane region" description="Helical" evidence="13">
    <location>
        <begin position="137"/>
        <end position="161"/>
    </location>
</feature>
<evidence type="ECO:0000256" key="13">
    <source>
        <dbReference type="SAM" id="Phobius"/>
    </source>
</evidence>
<feature type="transmembrane region" description="Helical" evidence="13">
    <location>
        <begin position="363"/>
        <end position="380"/>
    </location>
</feature>
<evidence type="ECO:0000313" key="16">
    <source>
        <dbReference type="RefSeq" id="XP_017893516.1"/>
    </source>
</evidence>
<organism evidence="14 15">
    <name type="scientific">Ceratina calcarata</name>
    <dbReference type="NCBI Taxonomy" id="156304"/>
    <lineage>
        <taxon>Eukaryota</taxon>
        <taxon>Metazoa</taxon>
        <taxon>Ecdysozoa</taxon>
        <taxon>Arthropoda</taxon>
        <taxon>Hexapoda</taxon>
        <taxon>Insecta</taxon>
        <taxon>Pterygota</taxon>
        <taxon>Neoptera</taxon>
        <taxon>Endopterygota</taxon>
        <taxon>Hymenoptera</taxon>
        <taxon>Apocrita</taxon>
        <taxon>Aculeata</taxon>
        <taxon>Apoidea</taxon>
        <taxon>Anthophila</taxon>
        <taxon>Apidae</taxon>
        <taxon>Ceratina</taxon>
        <taxon>Zadontomerus</taxon>
    </lineage>
</organism>
<feature type="transmembrane region" description="Helical" evidence="13">
    <location>
        <begin position="264"/>
        <end position="283"/>
    </location>
</feature>
<dbReference type="Pfam" id="PF01040">
    <property type="entry name" value="UbiA"/>
    <property type="match status" value="1"/>
</dbReference>
<sequence length="423" mass="47415">MLFIFHSIRVSRNACLSPFKLAISTYSTEALSNVKEFCYTQRRQCASDARRAKIISSNLMGSVKQRNNSVSPAVISTDDENRKEPCSTYGEEEWRQIKLDSNKLRKHCFMLSKIRLTSLVVVTTMAGYVIAPGPFDVSTFAACSVGTGLVSATANAINQFFEVPFDAQMSRTKNRVLVRGHLTPGHAIMFAIISGTSGLLLLYSQVNGLTAALGATNLILYTLIYTPMKRISILNTWVGSIVGAIPPLMGWAACVGDVLSPGAWIMSGLLYAWQFPHFNALSWNLRPDYSRAGYRMMAVTDPKLCRQTALRYTAALMGICYLAPVFNVTTWWFALTSTPLNAYFLYLAWKFHRHSDSKSSRKLFHVSLIHLPVLMVLILVNKKHWYHNDEVLKDTLLQEKEKKKEKEKGNDTFAIITKLIAST</sequence>
<evidence type="ECO:0000256" key="2">
    <source>
        <dbReference type="ARBA" id="ARBA00016335"/>
    </source>
</evidence>
<accession>A0AAJ7NG54</accession>
<feature type="transmembrane region" description="Helical" evidence="13">
    <location>
        <begin position="114"/>
        <end position="131"/>
    </location>
</feature>
<evidence type="ECO:0000256" key="9">
    <source>
        <dbReference type="ARBA" id="ARBA00023136"/>
    </source>
</evidence>
<dbReference type="Proteomes" id="UP000694925">
    <property type="component" value="Unplaced"/>
</dbReference>
<dbReference type="HAMAP" id="MF_00154">
    <property type="entry name" value="CyoE_CtaB"/>
    <property type="match status" value="1"/>
</dbReference>
<feature type="transmembrane region" description="Helical" evidence="13">
    <location>
        <begin position="182"/>
        <end position="203"/>
    </location>
</feature>
<evidence type="ECO:0000256" key="12">
    <source>
        <dbReference type="PIRNR" id="PIRNR001773"/>
    </source>
</evidence>
<comment type="similarity">
    <text evidence="12">Belongs to the ubiA prenyltransferase family.</text>
</comment>
<dbReference type="CTD" id="1352"/>
<keyword evidence="5" id="KW-0809">Transit peptide</keyword>
<dbReference type="InterPro" id="IPR000537">
    <property type="entry name" value="UbiA_prenyltransferase"/>
</dbReference>
<comment type="subcellular location">
    <subcellularLocation>
        <location evidence="1">Mitochondrion membrane</location>
        <topology evidence="1">Multi-pass membrane protein</topology>
    </subcellularLocation>
</comment>